<comment type="caution">
    <text evidence="1">The sequence shown here is derived from an EMBL/GenBank/DDBJ whole genome shotgun (WGS) entry which is preliminary data.</text>
</comment>
<keyword evidence="2" id="KW-1185">Reference proteome</keyword>
<name>A0A3M8CE54_9BACL</name>
<accession>A0A3M8CE54</accession>
<gene>
    <name evidence="1" type="ORF">EDM52_12245</name>
</gene>
<dbReference type="AlphaFoldDB" id="A0A3M8CE54"/>
<dbReference type="EMBL" id="RHHR01000016">
    <property type="protein sequence ID" value="RNB74042.1"/>
    <property type="molecule type" value="Genomic_DNA"/>
</dbReference>
<evidence type="ECO:0000313" key="2">
    <source>
        <dbReference type="Proteomes" id="UP000282028"/>
    </source>
</evidence>
<protein>
    <submittedName>
        <fullName evidence="1">Uncharacterized protein</fullName>
    </submittedName>
</protein>
<organism evidence="1 2">
    <name type="scientific">Brevibacillus invocatus</name>
    <dbReference type="NCBI Taxonomy" id="173959"/>
    <lineage>
        <taxon>Bacteria</taxon>
        <taxon>Bacillati</taxon>
        <taxon>Bacillota</taxon>
        <taxon>Bacilli</taxon>
        <taxon>Bacillales</taxon>
        <taxon>Paenibacillaceae</taxon>
        <taxon>Brevibacillus</taxon>
    </lineage>
</organism>
<evidence type="ECO:0000313" key="1">
    <source>
        <dbReference type="EMBL" id="RNB74042.1"/>
    </source>
</evidence>
<dbReference type="RefSeq" id="WP_122909282.1">
    <property type="nucleotide sequence ID" value="NZ_CBCSBE010000062.1"/>
</dbReference>
<sequence length="109" mass="12292">METVAAEAKFGYVSNEIKHRLLETIRSVQDDINERICWKDDDSGIGYCVSMNEGTVLCVSVSEPGYMPNASVLPFLENELGEPSTLYASPSSLNPEVLIFYMMWKRIIH</sequence>
<reference evidence="1 2" key="1">
    <citation type="submission" date="2018-10" db="EMBL/GenBank/DDBJ databases">
        <title>Phylogenomics of Brevibacillus.</title>
        <authorList>
            <person name="Dunlap C."/>
        </authorList>
    </citation>
    <scope>NUCLEOTIDE SEQUENCE [LARGE SCALE GENOMIC DNA]</scope>
    <source>
        <strain evidence="1 2">JCM 12215</strain>
    </source>
</reference>
<proteinExistence type="predicted"/>
<dbReference type="Proteomes" id="UP000282028">
    <property type="component" value="Unassembled WGS sequence"/>
</dbReference>